<evidence type="ECO:0000259" key="7">
    <source>
        <dbReference type="PROSITE" id="PS50095"/>
    </source>
</evidence>
<keyword evidence="3" id="KW-0964">Secreted</keyword>
<dbReference type="GO" id="GO:0016042">
    <property type="term" value="P:lipid catabolic process"/>
    <property type="evidence" value="ECO:0007669"/>
    <property type="project" value="TreeGrafter"/>
</dbReference>
<gene>
    <name evidence="8" type="primary">Pnliprp2</name>
</gene>
<dbReference type="SUPFAM" id="SSF53474">
    <property type="entry name" value="alpha/beta-Hydrolases"/>
    <property type="match status" value="1"/>
</dbReference>
<dbReference type="Gene3D" id="3.40.50.1820">
    <property type="entry name" value="alpha/beta hydrolase"/>
    <property type="match status" value="1"/>
</dbReference>
<comment type="similarity">
    <text evidence="2 5">Belongs to the AB hydrolase superfamily. Lipase family.</text>
</comment>
<organism evidence="8">
    <name type="scientific">Phallusia mammillata</name>
    <dbReference type="NCBI Taxonomy" id="59560"/>
    <lineage>
        <taxon>Eukaryota</taxon>
        <taxon>Metazoa</taxon>
        <taxon>Chordata</taxon>
        <taxon>Tunicata</taxon>
        <taxon>Ascidiacea</taxon>
        <taxon>Phlebobranchia</taxon>
        <taxon>Ascidiidae</taxon>
        <taxon>Phallusia</taxon>
    </lineage>
</organism>
<dbReference type="InterPro" id="IPR000734">
    <property type="entry name" value="TAG_lipase"/>
</dbReference>
<evidence type="ECO:0000313" key="8">
    <source>
        <dbReference type="EMBL" id="CAB3264979.1"/>
    </source>
</evidence>
<dbReference type="CDD" id="cd00707">
    <property type="entry name" value="Pancreat_lipase_like"/>
    <property type="match status" value="1"/>
</dbReference>
<dbReference type="AlphaFoldDB" id="A0A6F9DPB7"/>
<dbReference type="Pfam" id="PF00151">
    <property type="entry name" value="Lipase"/>
    <property type="match status" value="1"/>
</dbReference>
<dbReference type="InterPro" id="IPR013818">
    <property type="entry name" value="Lipase"/>
</dbReference>
<dbReference type="SUPFAM" id="SSF49723">
    <property type="entry name" value="Lipase/lipooxygenase domain (PLAT/LH2 domain)"/>
    <property type="match status" value="1"/>
</dbReference>
<dbReference type="InterPro" id="IPR033906">
    <property type="entry name" value="Lipase_N"/>
</dbReference>
<comment type="caution">
    <text evidence="4">Lacks conserved residue(s) required for the propagation of feature annotation.</text>
</comment>
<evidence type="ECO:0000256" key="3">
    <source>
        <dbReference type="ARBA" id="ARBA00022525"/>
    </source>
</evidence>
<dbReference type="InterPro" id="IPR001024">
    <property type="entry name" value="PLAT/LH2_dom"/>
</dbReference>
<reference evidence="8" key="1">
    <citation type="submission" date="2020-04" db="EMBL/GenBank/DDBJ databases">
        <authorList>
            <person name="Neveu A P."/>
        </authorList>
    </citation>
    <scope>NUCLEOTIDE SEQUENCE</scope>
    <source>
        <tissue evidence="8">Whole embryo</tissue>
    </source>
</reference>
<proteinExistence type="evidence at transcript level"/>
<dbReference type="GO" id="GO:0016298">
    <property type="term" value="F:lipase activity"/>
    <property type="evidence" value="ECO:0007669"/>
    <property type="project" value="InterPro"/>
</dbReference>
<dbReference type="EMBL" id="LR789117">
    <property type="protein sequence ID" value="CAB3264979.1"/>
    <property type="molecule type" value="mRNA"/>
</dbReference>
<evidence type="ECO:0000256" key="2">
    <source>
        <dbReference type="ARBA" id="ARBA00010701"/>
    </source>
</evidence>
<dbReference type="GO" id="GO:0005615">
    <property type="term" value="C:extracellular space"/>
    <property type="evidence" value="ECO:0007669"/>
    <property type="project" value="TreeGrafter"/>
</dbReference>
<dbReference type="PROSITE" id="PS50095">
    <property type="entry name" value="PLAT"/>
    <property type="match status" value="1"/>
</dbReference>
<dbReference type="InterPro" id="IPR036392">
    <property type="entry name" value="PLAT/LH2_dom_sf"/>
</dbReference>
<feature type="region of interest" description="Disordered" evidence="6">
    <location>
        <begin position="548"/>
        <end position="574"/>
    </location>
</feature>
<dbReference type="PANTHER" id="PTHR11610:SF173">
    <property type="entry name" value="LIPASE DOMAIN-CONTAINING PROTEIN-RELATED"/>
    <property type="match status" value="1"/>
</dbReference>
<name>A0A6F9DPB7_9ASCI</name>
<dbReference type="Gene3D" id="2.60.60.20">
    <property type="entry name" value="PLAT/LH2 domain"/>
    <property type="match status" value="1"/>
</dbReference>
<evidence type="ECO:0000256" key="1">
    <source>
        <dbReference type="ARBA" id="ARBA00004613"/>
    </source>
</evidence>
<dbReference type="PANTHER" id="PTHR11610">
    <property type="entry name" value="LIPASE"/>
    <property type="match status" value="1"/>
</dbReference>
<dbReference type="PRINTS" id="PR00821">
    <property type="entry name" value="TAGLIPASE"/>
</dbReference>
<feature type="compositionally biased region" description="Polar residues" evidence="6">
    <location>
        <begin position="550"/>
        <end position="559"/>
    </location>
</feature>
<protein>
    <submittedName>
        <fullName evidence="8">Pancreatic lipase-related protein 2-like</fullName>
    </submittedName>
</protein>
<dbReference type="InterPro" id="IPR029058">
    <property type="entry name" value="AB_hydrolase_fold"/>
</dbReference>
<evidence type="ECO:0000256" key="4">
    <source>
        <dbReference type="PROSITE-ProRule" id="PRU00152"/>
    </source>
</evidence>
<evidence type="ECO:0000256" key="5">
    <source>
        <dbReference type="RuleBase" id="RU004262"/>
    </source>
</evidence>
<evidence type="ECO:0000256" key="6">
    <source>
        <dbReference type="SAM" id="MobiDB-lite"/>
    </source>
</evidence>
<comment type="subcellular location">
    <subcellularLocation>
        <location evidence="1">Secreted</location>
    </subcellularLocation>
</comment>
<sequence>MKRGTYHNFDTYSVTQIKTSVKLLLFYLAIAFHTEKTSGLRHKHSAGNENKQTVCYQHLGCFSILPPFSPKMPLPMSPKQIQTKYHLFTRSNPEEGQLIEPESQNLTNSYFDSAKPTKILVHGYAFIEARLAKWVPEVTAAILYKEDVNVIQVNWVIGAHVAYDNAVSNTRVVGAQVAHLIKTLMANHGAHAEDFHLIGFSLGAHVTGFAGKKVQESGKRYKVGRITGLDPANPGFNHDNASVRLDKTDAKFVDVIHTDTSTLFGMANGLNRNLGHIDFYPNGGADQTGCHDGSKHWIKAVTDMTMCDHLRAPMLFKHSINATGPENEMDGYKCDSFEKFKRGTCLRCRGRGGKHKGGNRCRQMGYWATPLRGKQNQVQYYLVTSGQAPFTVKHYQVQIHWWNHTDASPSGFKAKLFLTLHGENDTSKEIALNDGTTFHVVAGQTTRFLITQDSEQDVGQIERITFRWEQPSCWNFFFNCHRENVRLKRIKIFDAAEQRRYLYTPLSRSSKSRYLTQEVQPDIPFELIRRPYKESKPIRYLVHPAIVDPNSKSHTTKLGSSSDSASSKSSSEDV</sequence>
<feature type="domain" description="PLAT" evidence="7">
    <location>
        <begin position="393"/>
        <end position="523"/>
    </location>
</feature>
<accession>A0A6F9DPB7</accession>
<feature type="compositionally biased region" description="Low complexity" evidence="6">
    <location>
        <begin position="560"/>
        <end position="574"/>
    </location>
</feature>